<feature type="region of interest" description="Disordered" evidence="1">
    <location>
        <begin position="121"/>
        <end position="143"/>
    </location>
</feature>
<feature type="transmembrane region" description="Helical" evidence="2">
    <location>
        <begin position="90"/>
        <end position="111"/>
    </location>
</feature>
<feature type="compositionally biased region" description="Gly residues" evidence="1">
    <location>
        <begin position="122"/>
        <end position="136"/>
    </location>
</feature>
<evidence type="ECO:0000256" key="2">
    <source>
        <dbReference type="SAM" id="Phobius"/>
    </source>
</evidence>
<proteinExistence type="predicted"/>
<dbReference type="KEGG" id="mng:MNEG_3431"/>
<keyword evidence="2" id="KW-0472">Membrane</keyword>
<organism evidence="3 4">
    <name type="scientific">Monoraphidium neglectum</name>
    <dbReference type="NCBI Taxonomy" id="145388"/>
    <lineage>
        <taxon>Eukaryota</taxon>
        <taxon>Viridiplantae</taxon>
        <taxon>Chlorophyta</taxon>
        <taxon>core chlorophytes</taxon>
        <taxon>Chlorophyceae</taxon>
        <taxon>CS clade</taxon>
        <taxon>Sphaeropleales</taxon>
        <taxon>Selenastraceae</taxon>
        <taxon>Monoraphidium</taxon>
    </lineage>
</organism>
<protein>
    <submittedName>
        <fullName evidence="3">Uncharacterized protein</fullName>
    </submittedName>
</protein>
<keyword evidence="4" id="KW-1185">Reference proteome</keyword>
<dbReference type="RefSeq" id="XP_013903541.1">
    <property type="nucleotide sequence ID" value="XM_014048087.1"/>
</dbReference>
<keyword evidence="2" id="KW-0812">Transmembrane</keyword>
<evidence type="ECO:0000313" key="4">
    <source>
        <dbReference type="Proteomes" id="UP000054498"/>
    </source>
</evidence>
<dbReference type="OrthoDB" id="4405280at2759"/>
<dbReference type="Proteomes" id="UP000054498">
    <property type="component" value="Unassembled WGS sequence"/>
</dbReference>
<reference evidence="3 4" key="1">
    <citation type="journal article" date="2013" name="BMC Genomics">
        <title>Reconstruction of the lipid metabolism for the microalga Monoraphidium neglectum from its genome sequence reveals characteristics suitable for biofuel production.</title>
        <authorList>
            <person name="Bogen C."/>
            <person name="Al-Dilaimi A."/>
            <person name="Albersmeier A."/>
            <person name="Wichmann J."/>
            <person name="Grundmann M."/>
            <person name="Rupp O."/>
            <person name="Lauersen K.J."/>
            <person name="Blifernez-Klassen O."/>
            <person name="Kalinowski J."/>
            <person name="Goesmann A."/>
            <person name="Mussgnug J.H."/>
            <person name="Kruse O."/>
        </authorList>
    </citation>
    <scope>NUCLEOTIDE SEQUENCE [LARGE SCALE GENOMIC DNA]</scope>
    <source>
        <strain evidence="3 4">SAG 48.87</strain>
    </source>
</reference>
<evidence type="ECO:0000256" key="1">
    <source>
        <dbReference type="SAM" id="MobiDB-lite"/>
    </source>
</evidence>
<sequence>MTGTKNKKNNENAEQDQDDMLGTTPFAFAPAGREAGSIGLSLRQRSRSLRLTPSTRIVEGMEAGGSISLNGSLRVAPSIRPPRKPRGRKGWQMALAALAAVACVFAIAQIGSRLYVLQPQRGSGGSGGGGRSGSGSGALDVGGSAGAQATRQLMDHDATQDACATGQRCGISCCQSWESCFGGTCCPASRVCGASGCCPDGMICQEGVCRAIGQRSGCGPGQLWTNDGCCNTQRSHQDYRGWLLPGSTGFFGRMCQSTTSGAFCCPDGTQCFQGVCKDKKSL</sequence>
<evidence type="ECO:0000313" key="3">
    <source>
        <dbReference type="EMBL" id="KIZ04522.1"/>
    </source>
</evidence>
<dbReference type="EMBL" id="KK100650">
    <property type="protein sequence ID" value="KIZ04522.1"/>
    <property type="molecule type" value="Genomic_DNA"/>
</dbReference>
<name>A0A0D2MVJ5_9CHLO</name>
<dbReference type="GeneID" id="25736309"/>
<feature type="region of interest" description="Disordered" evidence="1">
    <location>
        <begin position="1"/>
        <end position="27"/>
    </location>
</feature>
<keyword evidence="2" id="KW-1133">Transmembrane helix</keyword>
<dbReference type="AlphaFoldDB" id="A0A0D2MVJ5"/>
<accession>A0A0D2MVJ5</accession>
<gene>
    <name evidence="3" type="ORF">MNEG_3431</name>
</gene>